<evidence type="ECO:0000256" key="1">
    <source>
        <dbReference type="SAM" id="SignalP"/>
    </source>
</evidence>
<gene>
    <name evidence="2" type="ORF">DBRI00130_LOCUS30993</name>
</gene>
<sequence length="188" mass="21576">MSLVGAVVCASVLLLLDVNEKIRQVKNNVLDKGRLDVSLFRLVIDLEVTVSEESRVIKNVVSSNRVSTRAPQARAMHRRTISSTRVSTPKCKHHSQADRSLDLHNCIFRHGTFLREDQRRNQVIGSCDMRPGNRYIHQNYSRPLDYQQRLAFSVGHYATRIFFRLCCFFSILPLLNLPSPFSPLGIRR</sequence>
<protein>
    <submittedName>
        <fullName evidence="2">Uncharacterized protein</fullName>
    </submittedName>
</protein>
<dbReference type="EMBL" id="HBNS01039794">
    <property type="protein sequence ID" value="CAE4637760.1"/>
    <property type="molecule type" value="Transcribed_RNA"/>
</dbReference>
<feature type="signal peptide" evidence="1">
    <location>
        <begin position="1"/>
        <end position="24"/>
    </location>
</feature>
<dbReference type="AlphaFoldDB" id="A0A7S4S8H2"/>
<organism evidence="2">
    <name type="scientific">Ditylum brightwellii</name>
    <dbReference type="NCBI Taxonomy" id="49249"/>
    <lineage>
        <taxon>Eukaryota</taxon>
        <taxon>Sar</taxon>
        <taxon>Stramenopiles</taxon>
        <taxon>Ochrophyta</taxon>
        <taxon>Bacillariophyta</taxon>
        <taxon>Mediophyceae</taxon>
        <taxon>Lithodesmiophycidae</taxon>
        <taxon>Lithodesmiales</taxon>
        <taxon>Lithodesmiaceae</taxon>
        <taxon>Ditylum</taxon>
    </lineage>
</organism>
<accession>A0A7S4S8H2</accession>
<name>A0A7S4S8H2_9STRA</name>
<proteinExistence type="predicted"/>
<feature type="chain" id="PRO_5031044846" evidence="1">
    <location>
        <begin position="25"/>
        <end position="188"/>
    </location>
</feature>
<reference evidence="2" key="1">
    <citation type="submission" date="2021-01" db="EMBL/GenBank/DDBJ databases">
        <authorList>
            <person name="Corre E."/>
            <person name="Pelletier E."/>
            <person name="Niang G."/>
            <person name="Scheremetjew M."/>
            <person name="Finn R."/>
            <person name="Kale V."/>
            <person name="Holt S."/>
            <person name="Cochrane G."/>
            <person name="Meng A."/>
            <person name="Brown T."/>
            <person name="Cohen L."/>
        </authorList>
    </citation>
    <scope>NUCLEOTIDE SEQUENCE</scope>
    <source>
        <strain evidence="2">GSO104</strain>
    </source>
</reference>
<keyword evidence="1" id="KW-0732">Signal</keyword>
<evidence type="ECO:0000313" key="2">
    <source>
        <dbReference type="EMBL" id="CAE4637760.1"/>
    </source>
</evidence>